<gene>
    <name evidence="14" type="ORF">PGLA1383_LOCUS52181</name>
</gene>
<keyword evidence="5" id="KW-0698">rRNA processing</keyword>
<dbReference type="OMA" id="RITYIHR"/>
<evidence type="ECO:0000256" key="11">
    <source>
        <dbReference type="ARBA" id="ARBA00037449"/>
    </source>
</evidence>
<dbReference type="OrthoDB" id="440662at2759"/>
<dbReference type="AlphaFoldDB" id="A0A813HF84"/>
<sequence length="271" mass="30553">IAVATPGRLQDFMNGKEICLKAVQFLVLDEADRMLDMGFEPEIAKILADSPSEKQTLLFTATWPKTVRKIAAAYLKKDYIHINVGNTEELSANKAVSQEFFKHTDDEKENRLHRILDGLPETAKMIVFTNTKRRVEALSKAFRGKGYSNVALHGDKPQWERDRDLATFKQEGGEWLLFATDVCARGLDIKAVSHVVNYDMARDVEGYVHRIGRTGRAGNTGVSITFWNEDYDMECAPALAKIAKEAGQEVPEWLDKAAAKSKTVKNKAWRY</sequence>
<evidence type="ECO:0000259" key="12">
    <source>
        <dbReference type="PROSITE" id="PS51192"/>
    </source>
</evidence>
<dbReference type="Pfam" id="PF00271">
    <property type="entry name" value="Helicase_C"/>
    <property type="match status" value="1"/>
</dbReference>
<dbReference type="SUPFAM" id="SSF52540">
    <property type="entry name" value="P-loop containing nucleoside triphosphate hydrolases"/>
    <property type="match status" value="1"/>
</dbReference>
<dbReference type="Proteomes" id="UP000654075">
    <property type="component" value="Unassembled WGS sequence"/>
</dbReference>
<dbReference type="Pfam" id="PF00270">
    <property type="entry name" value="DEAD"/>
    <property type="match status" value="1"/>
</dbReference>
<evidence type="ECO:0000256" key="8">
    <source>
        <dbReference type="ARBA" id="ARBA00022806"/>
    </source>
</evidence>
<dbReference type="SMART" id="SM00490">
    <property type="entry name" value="HELICc"/>
    <property type="match status" value="1"/>
</dbReference>
<evidence type="ECO:0000256" key="2">
    <source>
        <dbReference type="ARBA" id="ARBA00009334"/>
    </source>
</evidence>
<protein>
    <recommendedName>
        <fullName evidence="3">RNA helicase</fullName>
        <ecNumber evidence="3">3.6.4.13</ecNumber>
    </recommendedName>
</protein>
<dbReference type="Gene3D" id="3.40.50.300">
    <property type="entry name" value="P-loop containing nucleotide triphosphate hydrolases"/>
    <property type="match status" value="2"/>
</dbReference>
<accession>A0A813HF84</accession>
<reference evidence="14" key="1">
    <citation type="submission" date="2021-02" db="EMBL/GenBank/DDBJ databases">
        <authorList>
            <person name="Dougan E. K."/>
            <person name="Rhodes N."/>
            <person name="Thang M."/>
            <person name="Chan C."/>
        </authorList>
    </citation>
    <scope>NUCLEOTIDE SEQUENCE</scope>
</reference>
<dbReference type="GO" id="GO:0016787">
    <property type="term" value="F:hydrolase activity"/>
    <property type="evidence" value="ECO:0007669"/>
    <property type="project" value="UniProtKB-KW"/>
</dbReference>
<evidence type="ECO:0000256" key="4">
    <source>
        <dbReference type="ARBA" id="ARBA00022517"/>
    </source>
</evidence>
<organism evidence="14 15">
    <name type="scientific">Polarella glacialis</name>
    <name type="common">Dinoflagellate</name>
    <dbReference type="NCBI Taxonomy" id="89957"/>
    <lineage>
        <taxon>Eukaryota</taxon>
        <taxon>Sar</taxon>
        <taxon>Alveolata</taxon>
        <taxon>Dinophyceae</taxon>
        <taxon>Suessiales</taxon>
        <taxon>Suessiaceae</taxon>
        <taxon>Polarella</taxon>
    </lineage>
</organism>
<dbReference type="CDD" id="cd18787">
    <property type="entry name" value="SF2_C_DEAD"/>
    <property type="match status" value="1"/>
</dbReference>
<keyword evidence="15" id="KW-1185">Reference proteome</keyword>
<dbReference type="PROSITE" id="PS00039">
    <property type="entry name" value="DEAD_ATP_HELICASE"/>
    <property type="match status" value="1"/>
</dbReference>
<dbReference type="InterPro" id="IPR014001">
    <property type="entry name" value="Helicase_ATP-bd"/>
</dbReference>
<evidence type="ECO:0000256" key="6">
    <source>
        <dbReference type="ARBA" id="ARBA00022741"/>
    </source>
</evidence>
<comment type="subcellular location">
    <subcellularLocation>
        <location evidence="1">Nucleus</location>
        <location evidence="1">Nucleolus</location>
    </subcellularLocation>
</comment>
<evidence type="ECO:0000256" key="10">
    <source>
        <dbReference type="ARBA" id="ARBA00023242"/>
    </source>
</evidence>
<evidence type="ECO:0000256" key="5">
    <source>
        <dbReference type="ARBA" id="ARBA00022552"/>
    </source>
</evidence>
<proteinExistence type="inferred from homology"/>
<dbReference type="GO" id="GO:0003676">
    <property type="term" value="F:nucleic acid binding"/>
    <property type="evidence" value="ECO:0007669"/>
    <property type="project" value="InterPro"/>
</dbReference>
<comment type="function">
    <text evidence="11">ATP-dependent RNA helicase required for 60S ribosomal subunit synthesis. Involved in efficient pre-rRNA processing, predominantly at site A3, which is necessary for the normal formation of 25S and 5.8S rRNAs.</text>
</comment>
<keyword evidence="9" id="KW-0067">ATP-binding</keyword>
<evidence type="ECO:0000313" key="15">
    <source>
        <dbReference type="Proteomes" id="UP000654075"/>
    </source>
</evidence>
<evidence type="ECO:0000259" key="13">
    <source>
        <dbReference type="PROSITE" id="PS51194"/>
    </source>
</evidence>
<dbReference type="InterPro" id="IPR000629">
    <property type="entry name" value="RNA-helicase_DEAD-box_CS"/>
</dbReference>
<name>A0A813HF84_POLGL</name>
<feature type="domain" description="Helicase C-terminal" evidence="13">
    <location>
        <begin position="111"/>
        <end position="258"/>
    </location>
</feature>
<dbReference type="InterPro" id="IPR011545">
    <property type="entry name" value="DEAD/DEAH_box_helicase_dom"/>
</dbReference>
<evidence type="ECO:0000256" key="3">
    <source>
        <dbReference type="ARBA" id="ARBA00012552"/>
    </source>
</evidence>
<feature type="non-terminal residue" evidence="14">
    <location>
        <position position="271"/>
    </location>
</feature>
<feature type="domain" description="Helicase ATP-binding" evidence="12">
    <location>
        <begin position="1"/>
        <end position="81"/>
    </location>
</feature>
<evidence type="ECO:0000256" key="1">
    <source>
        <dbReference type="ARBA" id="ARBA00004604"/>
    </source>
</evidence>
<keyword evidence="8" id="KW-0347">Helicase</keyword>
<evidence type="ECO:0000256" key="7">
    <source>
        <dbReference type="ARBA" id="ARBA00022801"/>
    </source>
</evidence>
<dbReference type="PANTHER" id="PTHR47958">
    <property type="entry name" value="ATP-DEPENDENT RNA HELICASE DBP3"/>
    <property type="match status" value="1"/>
</dbReference>
<keyword evidence="10" id="KW-0539">Nucleus</keyword>
<evidence type="ECO:0000313" key="14">
    <source>
        <dbReference type="EMBL" id="CAE8636775.1"/>
    </source>
</evidence>
<comment type="caution">
    <text evidence="14">The sequence shown here is derived from an EMBL/GenBank/DDBJ whole genome shotgun (WGS) entry which is preliminary data.</text>
</comment>
<dbReference type="InterPro" id="IPR027417">
    <property type="entry name" value="P-loop_NTPase"/>
</dbReference>
<dbReference type="InterPro" id="IPR001650">
    <property type="entry name" value="Helicase_C-like"/>
</dbReference>
<keyword evidence="6" id="KW-0547">Nucleotide-binding</keyword>
<dbReference type="EC" id="3.6.4.13" evidence="3"/>
<dbReference type="PROSITE" id="PS51194">
    <property type="entry name" value="HELICASE_CTER"/>
    <property type="match status" value="1"/>
</dbReference>
<dbReference type="PROSITE" id="PS51192">
    <property type="entry name" value="HELICASE_ATP_BIND_1"/>
    <property type="match status" value="1"/>
</dbReference>
<comment type="similarity">
    <text evidence="2">Belongs to the DEAD box helicase family. DDX5/DBP2 subfamily.</text>
</comment>
<keyword evidence="4" id="KW-0690">Ribosome biogenesis</keyword>
<evidence type="ECO:0000256" key="9">
    <source>
        <dbReference type="ARBA" id="ARBA00022840"/>
    </source>
</evidence>
<dbReference type="GO" id="GO:0005524">
    <property type="term" value="F:ATP binding"/>
    <property type="evidence" value="ECO:0007669"/>
    <property type="project" value="UniProtKB-KW"/>
</dbReference>
<dbReference type="GO" id="GO:0003724">
    <property type="term" value="F:RNA helicase activity"/>
    <property type="evidence" value="ECO:0007669"/>
    <property type="project" value="UniProtKB-EC"/>
</dbReference>
<dbReference type="EMBL" id="CAJNNV010031547">
    <property type="protein sequence ID" value="CAE8636775.1"/>
    <property type="molecule type" value="Genomic_DNA"/>
</dbReference>
<keyword evidence="7" id="KW-0378">Hydrolase</keyword>
<dbReference type="CDD" id="cd00268">
    <property type="entry name" value="DEADc"/>
    <property type="match status" value="1"/>
</dbReference>
<dbReference type="InterPro" id="IPR044742">
    <property type="entry name" value="DEAD/DEAH_RhlB"/>
</dbReference>